<accession>A0A131XHZ3</accession>
<dbReference type="InterPro" id="IPR028215">
    <property type="entry name" value="Refilin"/>
</dbReference>
<keyword evidence="5" id="KW-0206">Cytoskeleton</keyword>
<dbReference type="GO" id="GO:0061181">
    <property type="term" value="P:regulation of chondrocyte development"/>
    <property type="evidence" value="ECO:0007669"/>
    <property type="project" value="InterPro"/>
</dbReference>
<comment type="subunit">
    <text evidence="3">Interacts with FLNA and FLNB.</text>
</comment>
<reference evidence="6" key="1">
    <citation type="journal article" date="2017" name="Ticks Tick Borne Dis.">
        <title>An insight into the sialome of Hyalomma excavatum.</title>
        <authorList>
            <person name="Ribeiro J.M."/>
            <person name="Slovak M."/>
            <person name="Francischetti I.M."/>
        </authorList>
    </citation>
    <scope>NUCLEOTIDE SEQUENCE</scope>
    <source>
        <strain evidence="6">Samish</strain>
        <tissue evidence="6">Salivary glands</tissue>
    </source>
</reference>
<dbReference type="PANTHER" id="PTHR31848:SF1">
    <property type="match status" value="1"/>
</dbReference>
<sequence length="186" mass="20505">MATHVSVVALNFRDDVRTIDRCGPSLERSTKARLVLDGRDPPQFCTSVELRPRHVEAEYGVTLVLDTVTMEPTAYREHVLVVPRTVAVNQGESVFCFPPLPSRTVYKSKLVYDTRRADLWYTSAVDLAVVGTLGVPVDDYVDEEEEEEDEVVDDDVAAAVSTGDGCFDNLNGSCVDSDDDDSSSRL</sequence>
<keyword evidence="4" id="KW-0963">Cytoplasm</keyword>
<dbReference type="AlphaFoldDB" id="A0A131XHZ3"/>
<evidence type="ECO:0000256" key="5">
    <source>
        <dbReference type="ARBA" id="ARBA00023212"/>
    </source>
</evidence>
<name>A0A131XHZ3_9ACAR</name>
<evidence type="ECO:0000256" key="2">
    <source>
        <dbReference type="ARBA" id="ARBA00009886"/>
    </source>
</evidence>
<dbReference type="GO" id="GO:0031005">
    <property type="term" value="F:filamin binding"/>
    <property type="evidence" value="ECO:0007669"/>
    <property type="project" value="InterPro"/>
</dbReference>
<dbReference type="EMBL" id="GEFH01003315">
    <property type="protein sequence ID" value="JAP65266.1"/>
    <property type="molecule type" value="mRNA"/>
</dbReference>
<proteinExistence type="evidence at transcript level"/>
<evidence type="ECO:0000313" key="6">
    <source>
        <dbReference type="EMBL" id="JAP65266.1"/>
    </source>
</evidence>
<organism evidence="6">
    <name type="scientific">Hyalomma excavatum</name>
    <dbReference type="NCBI Taxonomy" id="257692"/>
    <lineage>
        <taxon>Eukaryota</taxon>
        <taxon>Metazoa</taxon>
        <taxon>Ecdysozoa</taxon>
        <taxon>Arthropoda</taxon>
        <taxon>Chelicerata</taxon>
        <taxon>Arachnida</taxon>
        <taxon>Acari</taxon>
        <taxon>Parasitiformes</taxon>
        <taxon>Ixodida</taxon>
        <taxon>Ixodoidea</taxon>
        <taxon>Ixodidae</taxon>
        <taxon>Hyalomminae</taxon>
        <taxon>Hyalomma</taxon>
    </lineage>
</organism>
<protein>
    <submittedName>
        <fullName evidence="6">Uncharacterized protein</fullName>
    </submittedName>
</protein>
<comment type="similarity">
    <text evidence="2">Belongs to the Refilin family.</text>
</comment>
<evidence type="ECO:0000256" key="1">
    <source>
        <dbReference type="ARBA" id="ARBA00004245"/>
    </source>
</evidence>
<comment type="subcellular location">
    <subcellularLocation>
        <location evidence="1">Cytoplasm</location>
        <location evidence="1">Cytoskeleton</location>
    </subcellularLocation>
</comment>
<dbReference type="GO" id="GO:0032432">
    <property type="term" value="C:actin filament bundle"/>
    <property type="evidence" value="ECO:0007669"/>
    <property type="project" value="TreeGrafter"/>
</dbReference>
<evidence type="ECO:0000256" key="3">
    <source>
        <dbReference type="ARBA" id="ARBA00011189"/>
    </source>
</evidence>
<dbReference type="GO" id="GO:0061572">
    <property type="term" value="P:actin filament bundle organization"/>
    <property type="evidence" value="ECO:0007669"/>
    <property type="project" value="InterPro"/>
</dbReference>
<dbReference type="PANTHER" id="PTHR31848">
    <property type="match status" value="1"/>
</dbReference>
<evidence type="ECO:0000256" key="4">
    <source>
        <dbReference type="ARBA" id="ARBA00022490"/>
    </source>
</evidence>